<keyword evidence="1" id="KW-0472">Membrane</keyword>
<dbReference type="RefSeq" id="WP_308863391.1">
    <property type="nucleotide sequence ID" value="NZ_JAVHUL010000007.1"/>
</dbReference>
<feature type="transmembrane region" description="Helical" evidence="1">
    <location>
        <begin position="113"/>
        <end position="130"/>
    </location>
</feature>
<feature type="domain" description="CAAX prenyl protease 2/Lysostaphin resistance protein A-like" evidence="2">
    <location>
        <begin position="20"/>
        <end position="121"/>
    </location>
</feature>
<keyword evidence="1" id="KW-1133">Transmembrane helix</keyword>
<protein>
    <submittedName>
        <fullName evidence="3">CPBP family intramembrane glutamic endopeptidase</fullName>
        <ecNumber evidence="3">3.4.-.-</ecNumber>
    </submittedName>
</protein>
<accession>A0ABU0ZZ49</accession>
<evidence type="ECO:0000259" key="2">
    <source>
        <dbReference type="Pfam" id="PF02517"/>
    </source>
</evidence>
<evidence type="ECO:0000313" key="3">
    <source>
        <dbReference type="EMBL" id="MDQ7916740.1"/>
    </source>
</evidence>
<dbReference type="Proteomes" id="UP001230915">
    <property type="component" value="Unassembled WGS sequence"/>
</dbReference>
<keyword evidence="1" id="KW-0812">Transmembrane</keyword>
<feature type="transmembrane region" description="Helical" evidence="1">
    <location>
        <begin position="59"/>
        <end position="76"/>
    </location>
</feature>
<dbReference type="EMBL" id="JAVHUL010000007">
    <property type="protein sequence ID" value="MDQ7916740.1"/>
    <property type="molecule type" value="Genomic_DNA"/>
</dbReference>
<dbReference type="InterPro" id="IPR003675">
    <property type="entry name" value="Rce1/LyrA-like_dom"/>
</dbReference>
<proteinExistence type="predicted"/>
<feature type="transmembrane region" description="Helical" evidence="1">
    <location>
        <begin position="82"/>
        <end position="101"/>
    </location>
</feature>
<keyword evidence="3" id="KW-0378">Hydrolase</keyword>
<comment type="caution">
    <text evidence="3">The sequence shown here is derived from an EMBL/GenBank/DDBJ whole genome shotgun (WGS) entry which is preliminary data.</text>
</comment>
<dbReference type="EC" id="3.4.-.-" evidence="3"/>
<dbReference type="Pfam" id="PF02517">
    <property type="entry name" value="Rce1-like"/>
    <property type="match status" value="1"/>
</dbReference>
<evidence type="ECO:0000256" key="1">
    <source>
        <dbReference type="SAM" id="Phobius"/>
    </source>
</evidence>
<sequence>MFNPHSITGKLGEMGVGTNSIIILLIVAIFKTSFAEEILFRGFIGKGLINSMRFIKGNTLQAIIFGVLHLALFATITLNLSILSIIFISTALIAYVFGYLNEKKANGSIIPSWIAHALANTATYICVGFLM</sequence>
<name>A0ABU0ZZ49_9FLAO</name>
<feature type="transmembrane region" description="Helical" evidence="1">
    <location>
        <begin position="20"/>
        <end position="39"/>
    </location>
</feature>
<gene>
    <name evidence="3" type="ORF">RBU60_04065</name>
</gene>
<evidence type="ECO:0000313" key="4">
    <source>
        <dbReference type="Proteomes" id="UP001230915"/>
    </source>
</evidence>
<keyword evidence="4" id="KW-1185">Reference proteome</keyword>
<organism evidence="3 4">
    <name type="scientific">Mesonia profundi</name>
    <dbReference type="NCBI Taxonomy" id="3070998"/>
    <lineage>
        <taxon>Bacteria</taxon>
        <taxon>Pseudomonadati</taxon>
        <taxon>Bacteroidota</taxon>
        <taxon>Flavobacteriia</taxon>
        <taxon>Flavobacteriales</taxon>
        <taxon>Flavobacteriaceae</taxon>
        <taxon>Mesonia</taxon>
    </lineage>
</organism>
<reference evidence="3 4" key="1">
    <citation type="submission" date="2023-08" db="EMBL/GenBank/DDBJ databases">
        <title>Mesonia sp. MT50, isolated from deep-sea sediment of the Mariana Trench.</title>
        <authorList>
            <person name="Fu H."/>
        </authorList>
    </citation>
    <scope>NUCLEOTIDE SEQUENCE [LARGE SCALE GENOMIC DNA]</scope>
    <source>
        <strain evidence="3 4">MT50</strain>
    </source>
</reference>
<dbReference type="GO" id="GO:0016787">
    <property type="term" value="F:hydrolase activity"/>
    <property type="evidence" value="ECO:0007669"/>
    <property type="project" value="UniProtKB-KW"/>
</dbReference>